<keyword evidence="2 7" id="KW-0349">Heme</keyword>
<evidence type="ECO:0000256" key="1">
    <source>
        <dbReference type="ARBA" id="ARBA00010617"/>
    </source>
</evidence>
<dbReference type="SUPFAM" id="SSF48264">
    <property type="entry name" value="Cytochrome P450"/>
    <property type="match status" value="1"/>
</dbReference>
<dbReference type="PANTHER" id="PTHR24291">
    <property type="entry name" value="CYTOCHROME P450 FAMILY 4"/>
    <property type="match status" value="1"/>
</dbReference>
<proteinExistence type="inferred from homology"/>
<evidence type="ECO:0000256" key="7">
    <source>
        <dbReference type="RuleBase" id="RU000461"/>
    </source>
</evidence>
<keyword evidence="6 7" id="KW-0503">Monooxygenase</keyword>
<comment type="caution">
    <text evidence="8">The sequence shown here is derived from an EMBL/GenBank/DDBJ whole genome shotgun (WGS) entry which is preliminary data.</text>
</comment>
<accession>A0ABT5KEU5</accession>
<evidence type="ECO:0000256" key="5">
    <source>
        <dbReference type="ARBA" id="ARBA00023004"/>
    </source>
</evidence>
<dbReference type="InterPro" id="IPR017972">
    <property type="entry name" value="Cyt_P450_CS"/>
</dbReference>
<dbReference type="Pfam" id="PF00067">
    <property type="entry name" value="p450"/>
    <property type="match status" value="1"/>
</dbReference>
<dbReference type="InterPro" id="IPR036396">
    <property type="entry name" value="Cyt_P450_sf"/>
</dbReference>
<sequence length="469" mass="51855">MHSQTIATTPAALPPGPPCRFFGFPELFRLGRDYLGHLGRQQRRYGDVVYMRFGSYRDYSFFHPEHLRELLLGSHEQMIRWERATEVFAAVHGHSVLVAEGAAWSEKRRMLQPGFGPKRVVGFAAAMVAAGSEGLASWPEQAQLDLDFEQAMTHLTMDVILRTLFSSSATAEARLAEDAVRVLSIEGMREMYWPKSAPLWAPWKAGKRHAMKALDGLIRGHIAARRGLKGAAPDDLLNMLMQLRHEDGQALSDTELRDECMTIFLAGHETSAAALTWWGWCMAANPAAAALARAEVDRVLAGRTPCFDDLAALPYLTQTIKETLRLYPAAPALMSRRTTAAIEIAGLTVPAGALIRLTPGVTQRDPRWFPEPESFKPERFAADAAEIPRGAYLPFGAGPRVCLGSHFAQTEISLIAALLLQRFELQRIPGSAAPEPVLHITLRPKQALRLRLLRRADGPRDGEDGRSQS</sequence>
<keyword evidence="9" id="KW-1185">Reference proteome</keyword>
<dbReference type="InterPro" id="IPR002401">
    <property type="entry name" value="Cyt_P450_E_grp-I"/>
</dbReference>
<name>A0ABT5KEU5_9BURK</name>
<dbReference type="Gene3D" id="1.10.630.10">
    <property type="entry name" value="Cytochrome P450"/>
    <property type="match status" value="1"/>
</dbReference>
<dbReference type="PROSITE" id="PS00086">
    <property type="entry name" value="CYTOCHROME_P450"/>
    <property type="match status" value="1"/>
</dbReference>
<dbReference type="RefSeq" id="WP_273600635.1">
    <property type="nucleotide sequence ID" value="NZ_JAQQXT010000007.1"/>
</dbReference>
<dbReference type="Proteomes" id="UP001221189">
    <property type="component" value="Unassembled WGS sequence"/>
</dbReference>
<evidence type="ECO:0000256" key="2">
    <source>
        <dbReference type="ARBA" id="ARBA00022617"/>
    </source>
</evidence>
<keyword evidence="5 7" id="KW-0408">Iron</keyword>
<dbReference type="EMBL" id="JAQQXT010000007">
    <property type="protein sequence ID" value="MDC8772445.1"/>
    <property type="molecule type" value="Genomic_DNA"/>
</dbReference>
<protein>
    <submittedName>
        <fullName evidence="8">Cytochrome P450</fullName>
    </submittedName>
</protein>
<evidence type="ECO:0000256" key="6">
    <source>
        <dbReference type="ARBA" id="ARBA00023033"/>
    </source>
</evidence>
<reference evidence="8 9" key="1">
    <citation type="submission" date="2022-10" db="EMBL/GenBank/DDBJ databases">
        <title>Paucibacter sp. hw1 Genome sequencing.</title>
        <authorList>
            <person name="Park S."/>
        </authorList>
    </citation>
    <scope>NUCLEOTIDE SEQUENCE [LARGE SCALE GENOMIC DNA]</scope>
    <source>
        <strain evidence="9">hw1</strain>
    </source>
</reference>
<keyword evidence="3 7" id="KW-0479">Metal-binding</keyword>
<evidence type="ECO:0000256" key="4">
    <source>
        <dbReference type="ARBA" id="ARBA00023002"/>
    </source>
</evidence>
<dbReference type="PRINTS" id="PR00385">
    <property type="entry name" value="P450"/>
</dbReference>
<keyword evidence="4 7" id="KW-0560">Oxidoreductase</keyword>
<evidence type="ECO:0000256" key="3">
    <source>
        <dbReference type="ARBA" id="ARBA00022723"/>
    </source>
</evidence>
<dbReference type="InterPro" id="IPR001128">
    <property type="entry name" value="Cyt_P450"/>
</dbReference>
<gene>
    <name evidence="8" type="ORF">PRZ03_12755</name>
</gene>
<evidence type="ECO:0000313" key="8">
    <source>
        <dbReference type="EMBL" id="MDC8772445.1"/>
    </source>
</evidence>
<evidence type="ECO:0000313" key="9">
    <source>
        <dbReference type="Proteomes" id="UP001221189"/>
    </source>
</evidence>
<organism evidence="8 9">
    <name type="scientific">Roseateles albus</name>
    <dbReference type="NCBI Taxonomy" id="2987525"/>
    <lineage>
        <taxon>Bacteria</taxon>
        <taxon>Pseudomonadati</taxon>
        <taxon>Pseudomonadota</taxon>
        <taxon>Betaproteobacteria</taxon>
        <taxon>Burkholderiales</taxon>
        <taxon>Sphaerotilaceae</taxon>
        <taxon>Roseateles</taxon>
    </lineage>
</organism>
<dbReference type="InterPro" id="IPR050196">
    <property type="entry name" value="Cytochrome_P450_Monoox"/>
</dbReference>
<dbReference type="PRINTS" id="PR00463">
    <property type="entry name" value="EP450I"/>
</dbReference>
<dbReference type="PANTHER" id="PTHR24291:SF50">
    <property type="entry name" value="BIFUNCTIONAL ALBAFLAVENONE MONOOXYGENASE_TERPENE SYNTHASE"/>
    <property type="match status" value="1"/>
</dbReference>
<comment type="similarity">
    <text evidence="1 7">Belongs to the cytochrome P450 family.</text>
</comment>